<dbReference type="GO" id="GO:0008757">
    <property type="term" value="F:S-adenosylmethionine-dependent methyltransferase activity"/>
    <property type="evidence" value="ECO:0007669"/>
    <property type="project" value="UniProtKB-ARBA"/>
</dbReference>
<dbReference type="Gene3D" id="1.10.220.160">
    <property type="match status" value="1"/>
</dbReference>
<reference evidence="3" key="1">
    <citation type="submission" date="2014-03" db="EMBL/GenBank/DDBJ databases">
        <authorList>
            <person name="Aksoy S."/>
            <person name="Warren W."/>
            <person name="Wilson R.K."/>
        </authorList>
    </citation>
    <scope>NUCLEOTIDE SEQUENCE [LARGE SCALE GENOMIC DNA]</scope>
    <source>
        <strain evidence="3">IAEA</strain>
    </source>
</reference>
<accession>A0A1A9WV71</accession>
<evidence type="ECO:0000259" key="1">
    <source>
        <dbReference type="PROSITE" id="PS50280"/>
    </source>
</evidence>
<dbReference type="GO" id="GO:0008276">
    <property type="term" value="F:protein methyltransferase activity"/>
    <property type="evidence" value="ECO:0007669"/>
    <property type="project" value="UniProtKB-ARBA"/>
</dbReference>
<dbReference type="PANTHER" id="PTHR46455">
    <property type="entry name" value="SET AND MYND DOMAIN CONTAINING, ARTHROPOD-SPECIFIC, MEMBER 4, ISOFORM A"/>
    <property type="match status" value="1"/>
</dbReference>
<dbReference type="Gene3D" id="6.10.140.2220">
    <property type="match status" value="1"/>
</dbReference>
<name>A0A1A9WV71_9MUSC</name>
<dbReference type="PROSITE" id="PS50280">
    <property type="entry name" value="SET"/>
    <property type="match status" value="1"/>
</dbReference>
<evidence type="ECO:0000313" key="3">
    <source>
        <dbReference type="Proteomes" id="UP000091820"/>
    </source>
</evidence>
<protein>
    <recommendedName>
        <fullName evidence="1">SET domain-containing protein</fullName>
    </recommendedName>
</protein>
<keyword evidence="3" id="KW-1185">Reference proteome</keyword>
<dbReference type="AlphaFoldDB" id="A0A1A9WV71"/>
<dbReference type="EnsemblMetazoa" id="GBRI033680-RA">
    <property type="protein sequence ID" value="GBRI033680-PA"/>
    <property type="gene ID" value="GBRI033680"/>
</dbReference>
<dbReference type="InterPro" id="IPR001214">
    <property type="entry name" value="SET_dom"/>
</dbReference>
<reference evidence="2" key="2">
    <citation type="submission" date="2020-05" db="UniProtKB">
        <authorList>
            <consortium name="EnsemblMetazoa"/>
        </authorList>
    </citation>
    <scope>IDENTIFICATION</scope>
    <source>
        <strain evidence="2">IAEA</strain>
    </source>
</reference>
<dbReference type="GO" id="GO:0008170">
    <property type="term" value="F:N-methyltransferase activity"/>
    <property type="evidence" value="ECO:0007669"/>
    <property type="project" value="UniProtKB-ARBA"/>
</dbReference>
<dbReference type="VEuPathDB" id="VectorBase:GBRI033680"/>
<dbReference type="SUPFAM" id="SSF82199">
    <property type="entry name" value="SET domain"/>
    <property type="match status" value="1"/>
</dbReference>
<evidence type="ECO:0000313" key="2">
    <source>
        <dbReference type="EnsemblMetazoa" id="GBRI033680-PA"/>
    </source>
</evidence>
<feature type="domain" description="SET" evidence="1">
    <location>
        <begin position="46"/>
        <end position="292"/>
    </location>
</feature>
<dbReference type="STRING" id="37001.A0A1A9WV71"/>
<dbReference type="Pfam" id="PF00856">
    <property type="entry name" value="SET"/>
    <property type="match status" value="1"/>
</dbReference>
<sequence length="542" mass="62848">MPGNKRNTTKKKSAQRTNRLNTEFQQLSLSNVTEKTSEDDLLPHSNKYRIAYSDRYGRYLLAKRDLSAGELLIVEKALVVAPCASGEPVCLGCYKPVTLTTSQYRCPNCKWPLCNEQCVGIHQSYGHTAYECELLQRENTGQRLHTITPADKIKNLYELIAIVRILLMKLHDTDQYKRIQLMESHVEMRKEQYSDLWQYYEENIVQELRENWHLSNDFTAEEIHIVCGILDVNCFEIGQNSAKARALYPGAFLLAHDCCPNTAHTDDPETYEISLRVSRNIKKNESITLSYAYTLQGTLKRRDFIQKSKLFWCCCQRCTDPYELGTDCSALVCSFCQKGLLRSSNPLAQDAEWRCDKCDFIMNSQEVLKLLDKLNNVLDSIDVHDVQGLENFMKRYAALLGSNHYLLLYVKYTLCQIYGRIEGYLISDMSFEDLKLKEKYCREFLQIADILQPGLTKLRGLIMYELHAPIMMISQCLWRQHLITRKEFNKRLREVTELLKKSSLILRMEPKGSNDYQMSLAAEEGLKQLENNSNKETKNKMK</sequence>
<dbReference type="CDD" id="cd20071">
    <property type="entry name" value="SET_SMYD"/>
    <property type="match status" value="1"/>
</dbReference>
<proteinExistence type="predicted"/>
<dbReference type="Proteomes" id="UP000091820">
    <property type="component" value="Unassembled WGS sequence"/>
</dbReference>
<dbReference type="InterPro" id="IPR046341">
    <property type="entry name" value="SET_dom_sf"/>
</dbReference>
<dbReference type="PANTHER" id="PTHR46455:SF5">
    <property type="entry name" value="SET AND MYND DOMAIN CONTAINING, ARTHROPOD-SPECIFIC, MEMBER 4, ISOFORM A"/>
    <property type="match status" value="1"/>
</dbReference>
<dbReference type="InterPro" id="IPR053010">
    <property type="entry name" value="SET_SmydA-8"/>
</dbReference>
<organism evidence="2 3">
    <name type="scientific">Glossina brevipalpis</name>
    <dbReference type="NCBI Taxonomy" id="37001"/>
    <lineage>
        <taxon>Eukaryota</taxon>
        <taxon>Metazoa</taxon>
        <taxon>Ecdysozoa</taxon>
        <taxon>Arthropoda</taxon>
        <taxon>Hexapoda</taxon>
        <taxon>Insecta</taxon>
        <taxon>Pterygota</taxon>
        <taxon>Neoptera</taxon>
        <taxon>Endopterygota</taxon>
        <taxon>Diptera</taxon>
        <taxon>Brachycera</taxon>
        <taxon>Muscomorpha</taxon>
        <taxon>Hippoboscoidea</taxon>
        <taxon>Glossinidae</taxon>
        <taxon>Glossina</taxon>
    </lineage>
</organism>
<dbReference type="Gene3D" id="2.170.270.10">
    <property type="entry name" value="SET domain"/>
    <property type="match status" value="1"/>
</dbReference>